<dbReference type="Proteomes" id="UP001223214">
    <property type="component" value="Unassembled WGS sequence"/>
</dbReference>
<organism evidence="2 3">
    <name type="scientific">Lelliottia wanjuensis</name>
    <dbReference type="NCBI Taxonomy" id="3050585"/>
    <lineage>
        <taxon>Bacteria</taxon>
        <taxon>Pseudomonadati</taxon>
        <taxon>Pseudomonadota</taxon>
        <taxon>Gammaproteobacteria</taxon>
        <taxon>Enterobacterales</taxon>
        <taxon>Enterobacteriaceae</taxon>
        <taxon>Lelliottia</taxon>
    </lineage>
</organism>
<gene>
    <name evidence="2" type="ORF">QQF32_01575</name>
</gene>
<dbReference type="EMBL" id="JASSOM010000003">
    <property type="protein sequence ID" value="MDK9361898.1"/>
    <property type="molecule type" value="Genomic_DNA"/>
</dbReference>
<evidence type="ECO:0000256" key="1">
    <source>
        <dbReference type="ARBA" id="ARBA00022649"/>
    </source>
</evidence>
<dbReference type="InterPro" id="IPR009956">
    <property type="entry name" value="Post-segregation_anti-tox_CcdA"/>
</dbReference>
<dbReference type="Pfam" id="PF07362">
    <property type="entry name" value="CcdA"/>
    <property type="match status" value="1"/>
</dbReference>
<proteinExistence type="predicted"/>
<reference evidence="2 3" key="1">
    <citation type="submission" date="2023-06" db="EMBL/GenBank/DDBJ databases">
        <title>Identification and characterization of antibiotic-resistant Gram-negative bacteria.</title>
        <authorList>
            <person name="Cho G.-S."/>
            <person name="Lee J."/>
            <person name="Tai E."/>
            <person name="Jeong S."/>
            <person name="Kim I."/>
            <person name="Kim B.-E."/>
            <person name="Jeong M.-I."/>
            <person name="Oh K.-K."/>
            <person name="Franz C.M.A.P."/>
        </authorList>
    </citation>
    <scope>NUCLEOTIDE SEQUENCE [LARGE SCALE GENOMIC DNA]</scope>
    <source>
        <strain evidence="2 3">V106_12</strain>
    </source>
</reference>
<evidence type="ECO:0000313" key="2">
    <source>
        <dbReference type="EMBL" id="MDK9361898.1"/>
    </source>
</evidence>
<keyword evidence="1" id="KW-1277">Toxin-antitoxin system</keyword>
<dbReference type="AlphaFoldDB" id="A0AAP4D0U6"/>
<keyword evidence="3" id="KW-1185">Reference proteome</keyword>
<sequence length="87" mass="9950">MNTFKQRRPNIATQRTAPNVNVTIDRELLSRARALSINLSQTFTTAIDAELRKHEAARWKEENAEGIANLNVFLEEHGSFSDGYRTF</sequence>
<accession>A0AAP4D0U6</accession>
<evidence type="ECO:0000313" key="3">
    <source>
        <dbReference type="Proteomes" id="UP001223214"/>
    </source>
</evidence>
<comment type="caution">
    <text evidence="2">The sequence shown here is derived from an EMBL/GenBank/DDBJ whole genome shotgun (WGS) entry which is preliminary data.</text>
</comment>
<protein>
    <submittedName>
        <fullName evidence="2">Type II toxin-antitoxin system CcdA family antitoxin</fullName>
    </submittedName>
</protein>
<name>A0AAP4D0U6_9ENTR</name>
<dbReference type="RefSeq" id="WP_285149649.1">
    <property type="nucleotide sequence ID" value="NZ_JASSOM010000003.1"/>
</dbReference>